<comment type="caution">
    <text evidence="1">The sequence shown here is derived from an EMBL/GenBank/DDBJ whole genome shotgun (WGS) entry which is preliminary data.</text>
</comment>
<protein>
    <submittedName>
        <fullName evidence="1">Uncharacterized protein</fullName>
    </submittedName>
</protein>
<accession>A0ACC0XPI0</accession>
<dbReference type="EMBL" id="CM047746">
    <property type="protein sequence ID" value="KAJ0021189.1"/>
    <property type="molecule type" value="Genomic_DNA"/>
</dbReference>
<gene>
    <name evidence="1" type="ORF">Pint_31949</name>
</gene>
<dbReference type="Proteomes" id="UP001163603">
    <property type="component" value="Chromosome 11"/>
</dbReference>
<evidence type="ECO:0000313" key="1">
    <source>
        <dbReference type="EMBL" id="KAJ0021189.1"/>
    </source>
</evidence>
<organism evidence="1 2">
    <name type="scientific">Pistacia integerrima</name>
    <dbReference type="NCBI Taxonomy" id="434235"/>
    <lineage>
        <taxon>Eukaryota</taxon>
        <taxon>Viridiplantae</taxon>
        <taxon>Streptophyta</taxon>
        <taxon>Embryophyta</taxon>
        <taxon>Tracheophyta</taxon>
        <taxon>Spermatophyta</taxon>
        <taxon>Magnoliopsida</taxon>
        <taxon>eudicotyledons</taxon>
        <taxon>Gunneridae</taxon>
        <taxon>Pentapetalae</taxon>
        <taxon>rosids</taxon>
        <taxon>malvids</taxon>
        <taxon>Sapindales</taxon>
        <taxon>Anacardiaceae</taxon>
        <taxon>Pistacia</taxon>
    </lineage>
</organism>
<name>A0ACC0XPI0_9ROSI</name>
<evidence type="ECO:0000313" key="2">
    <source>
        <dbReference type="Proteomes" id="UP001163603"/>
    </source>
</evidence>
<reference evidence="2" key="1">
    <citation type="journal article" date="2023" name="G3 (Bethesda)">
        <title>Genome assembly and association tests identify interacting loci associated with vigor, precocity, and sex in interspecific pistachio rootstocks.</title>
        <authorList>
            <person name="Palmer W."/>
            <person name="Jacygrad E."/>
            <person name="Sagayaradj S."/>
            <person name="Cavanaugh K."/>
            <person name="Han R."/>
            <person name="Bertier L."/>
            <person name="Beede B."/>
            <person name="Kafkas S."/>
            <person name="Golino D."/>
            <person name="Preece J."/>
            <person name="Michelmore R."/>
        </authorList>
    </citation>
    <scope>NUCLEOTIDE SEQUENCE [LARGE SCALE GENOMIC DNA]</scope>
</reference>
<keyword evidence="2" id="KW-1185">Reference proteome</keyword>
<sequence>MDACFKIDLMLFLSCPLLISGMGFGQGISKVCRGRAANQSTMVVNFYGTFSGLQEAEKLHELFADKKRGRAEFEHITFQGRISSDKTRNADKVENVLYSYLGIAEDLDKLDFEAKRRCFVKSKKDILTIAHTSFGSK</sequence>
<proteinExistence type="predicted"/>